<evidence type="ECO:0000256" key="1">
    <source>
        <dbReference type="SAM" id="MobiDB-lite"/>
    </source>
</evidence>
<feature type="compositionally biased region" description="Gly residues" evidence="1">
    <location>
        <begin position="212"/>
        <end position="223"/>
    </location>
</feature>
<feature type="region of interest" description="Disordered" evidence="1">
    <location>
        <begin position="202"/>
        <end position="229"/>
    </location>
</feature>
<protein>
    <submittedName>
        <fullName evidence="2">Uncharacterized protein</fullName>
    </submittedName>
</protein>
<feature type="region of interest" description="Disordered" evidence="1">
    <location>
        <begin position="78"/>
        <end position="107"/>
    </location>
</feature>
<reference evidence="2" key="2">
    <citation type="submission" date="2021-08" db="EMBL/GenBank/DDBJ databases">
        <authorList>
            <person name="Tani A."/>
            <person name="Ola A."/>
            <person name="Ogura Y."/>
            <person name="Katsura K."/>
            <person name="Hayashi T."/>
        </authorList>
    </citation>
    <scope>NUCLEOTIDE SEQUENCE</scope>
    <source>
        <strain evidence="2">DSM 23632</strain>
    </source>
</reference>
<feature type="compositionally biased region" description="Basic and acidic residues" evidence="1">
    <location>
        <begin position="135"/>
        <end position="145"/>
    </location>
</feature>
<accession>A0ABQ4U684</accession>
<dbReference type="EMBL" id="BPRB01000394">
    <property type="protein sequence ID" value="GJE62746.1"/>
    <property type="molecule type" value="Genomic_DNA"/>
</dbReference>
<evidence type="ECO:0000313" key="2">
    <source>
        <dbReference type="EMBL" id="GJE62746.1"/>
    </source>
</evidence>
<sequence length="229" mass="23695">MRRPRFVRSGLEIGRRERGGRRRLQGVLVAGGAFGQPREAGRRQALALEQGLERTQAGAGEAVVGVRRVAQVGDAAGLAPGHQIGLGDGEERPGETQAGGERALHPHPGEACGAAAAEKAHQHGLRLVVQGVPGEHEAGTDRPRMGGEQPVAGGPRGRLKAGGRFRTGPGEDGMPQAERFRGAADRRGLGRGIRAQAVVDRGDVEGVPPPIGGGRVHQRGGIGTARDGQ</sequence>
<keyword evidence="3" id="KW-1185">Reference proteome</keyword>
<gene>
    <name evidence="2" type="ORF">MPOCJGCO_4881</name>
</gene>
<proteinExistence type="predicted"/>
<name>A0ABQ4U684_9HYPH</name>
<organism evidence="2 3">
    <name type="scientific">Methylobacterium trifolii</name>
    <dbReference type="NCBI Taxonomy" id="1003092"/>
    <lineage>
        <taxon>Bacteria</taxon>
        <taxon>Pseudomonadati</taxon>
        <taxon>Pseudomonadota</taxon>
        <taxon>Alphaproteobacteria</taxon>
        <taxon>Hyphomicrobiales</taxon>
        <taxon>Methylobacteriaceae</taxon>
        <taxon>Methylobacterium</taxon>
    </lineage>
</organism>
<feature type="region of interest" description="Disordered" evidence="1">
    <location>
        <begin position="135"/>
        <end position="190"/>
    </location>
</feature>
<reference evidence="2" key="1">
    <citation type="journal article" date="2021" name="Front. Microbiol.">
        <title>Comprehensive Comparative Genomics and Phenotyping of Methylobacterium Species.</title>
        <authorList>
            <person name="Alessa O."/>
            <person name="Ogura Y."/>
            <person name="Fujitani Y."/>
            <person name="Takami H."/>
            <person name="Hayashi T."/>
            <person name="Sahin N."/>
            <person name="Tani A."/>
        </authorList>
    </citation>
    <scope>NUCLEOTIDE SEQUENCE</scope>
    <source>
        <strain evidence="2">DSM 23632</strain>
    </source>
</reference>
<evidence type="ECO:0000313" key="3">
    <source>
        <dbReference type="Proteomes" id="UP001055057"/>
    </source>
</evidence>
<feature type="compositionally biased region" description="Basic and acidic residues" evidence="1">
    <location>
        <begin position="178"/>
        <end position="188"/>
    </location>
</feature>
<comment type="caution">
    <text evidence="2">The sequence shown here is derived from an EMBL/GenBank/DDBJ whole genome shotgun (WGS) entry which is preliminary data.</text>
</comment>
<dbReference type="Proteomes" id="UP001055057">
    <property type="component" value="Unassembled WGS sequence"/>
</dbReference>